<organism evidence="1 2">
    <name type="scientific">Georgenia thermotolerans</name>
    <dbReference type="NCBI Taxonomy" id="527326"/>
    <lineage>
        <taxon>Bacteria</taxon>
        <taxon>Bacillati</taxon>
        <taxon>Actinomycetota</taxon>
        <taxon>Actinomycetes</taxon>
        <taxon>Micrococcales</taxon>
        <taxon>Bogoriellaceae</taxon>
        <taxon>Georgenia</taxon>
    </lineage>
</organism>
<dbReference type="Pfam" id="PF00702">
    <property type="entry name" value="Hydrolase"/>
    <property type="match status" value="1"/>
</dbReference>
<protein>
    <submittedName>
        <fullName evidence="1">HAD-IA family hydrolase</fullName>
    </submittedName>
</protein>
<name>A0A7J5ULK0_9MICO</name>
<keyword evidence="2" id="KW-1185">Reference proteome</keyword>
<dbReference type="PANTHER" id="PTHR43481:SF4">
    <property type="entry name" value="GLYCEROL-1-PHOSPHATE PHOSPHOHYDROLASE 1-RELATED"/>
    <property type="match status" value="1"/>
</dbReference>
<dbReference type="InterPro" id="IPR006439">
    <property type="entry name" value="HAD-SF_hydro_IA"/>
</dbReference>
<dbReference type="InterPro" id="IPR023198">
    <property type="entry name" value="PGP-like_dom2"/>
</dbReference>
<evidence type="ECO:0000313" key="2">
    <source>
        <dbReference type="Proteomes" id="UP000451860"/>
    </source>
</evidence>
<dbReference type="OrthoDB" id="9800058at2"/>
<dbReference type="PANTHER" id="PTHR43481">
    <property type="entry name" value="FRUCTOSE-1-PHOSPHATE PHOSPHATASE"/>
    <property type="match status" value="1"/>
</dbReference>
<dbReference type="GO" id="GO:0050308">
    <property type="term" value="F:sugar-phosphatase activity"/>
    <property type="evidence" value="ECO:0007669"/>
    <property type="project" value="TreeGrafter"/>
</dbReference>
<reference evidence="1 2" key="1">
    <citation type="submission" date="2019-10" db="EMBL/GenBank/DDBJ databases">
        <title>Georgenia wutianyii sp. nov. and Georgenia yuyongxinii sp. nov. isolated from plateau pika (Ochotona curzoniae) in the Qinghai-Tibet plateau of China.</title>
        <authorList>
            <person name="Tian Z."/>
        </authorList>
    </citation>
    <scope>NUCLEOTIDE SEQUENCE [LARGE SCALE GENOMIC DNA]</scope>
    <source>
        <strain evidence="1 2">DSM 21501</strain>
    </source>
</reference>
<comment type="caution">
    <text evidence="1">The sequence shown here is derived from an EMBL/GenBank/DDBJ whole genome shotgun (WGS) entry which is preliminary data.</text>
</comment>
<dbReference type="SFLD" id="SFLDG01129">
    <property type="entry name" value="C1.5:_HAD__Beta-PGM__Phosphata"/>
    <property type="match status" value="1"/>
</dbReference>
<dbReference type="AlphaFoldDB" id="A0A7J5ULK0"/>
<dbReference type="EMBL" id="WHJE01000086">
    <property type="protein sequence ID" value="KAE8763236.1"/>
    <property type="molecule type" value="Genomic_DNA"/>
</dbReference>
<dbReference type="InterPro" id="IPR036412">
    <property type="entry name" value="HAD-like_sf"/>
</dbReference>
<dbReference type="Gene3D" id="1.10.150.240">
    <property type="entry name" value="Putative phosphatase, domain 2"/>
    <property type="match status" value="1"/>
</dbReference>
<dbReference type="Gene3D" id="3.40.50.1000">
    <property type="entry name" value="HAD superfamily/HAD-like"/>
    <property type="match status" value="1"/>
</dbReference>
<dbReference type="InterPro" id="IPR051806">
    <property type="entry name" value="HAD-like_SPP"/>
</dbReference>
<evidence type="ECO:0000313" key="1">
    <source>
        <dbReference type="EMBL" id="KAE8763236.1"/>
    </source>
</evidence>
<dbReference type="SFLD" id="SFLDS00003">
    <property type="entry name" value="Haloacid_Dehalogenase"/>
    <property type="match status" value="1"/>
</dbReference>
<sequence length="249" mass="24607">MTSSSPGADGSVAPAAAVGAALAAPGAALLLDLDGTLVDSEPTHRAAYRRYFARRGWRVDEAAVRAFAGRRGAEAFAELDGPWAGEDPHELTAAVIACLDLAADPPAPVPGAAAAIAGWRAAGVPVAVVTSAARAWAATVLDRLGVADLGVALATAEDTAAGKPDPAPYRHGAALVGAEPAACVAAEDTPAGLASALGAGVGLVLGVTTSHPAAELEAAGAHHAVADLTALVPRAGKEVARARPQRARR</sequence>
<proteinExistence type="predicted"/>
<dbReference type="NCBIfam" id="TIGR01509">
    <property type="entry name" value="HAD-SF-IA-v3"/>
    <property type="match status" value="1"/>
</dbReference>
<accession>A0A7J5ULK0</accession>
<dbReference type="SUPFAM" id="SSF56784">
    <property type="entry name" value="HAD-like"/>
    <property type="match status" value="1"/>
</dbReference>
<dbReference type="InterPro" id="IPR023214">
    <property type="entry name" value="HAD_sf"/>
</dbReference>
<gene>
    <name evidence="1" type="ORF">GB883_15260</name>
</gene>
<dbReference type="Proteomes" id="UP000451860">
    <property type="component" value="Unassembled WGS sequence"/>
</dbReference>
<keyword evidence="1" id="KW-0378">Hydrolase</keyword>